<keyword evidence="9" id="KW-0418">Kinase</keyword>
<evidence type="ECO:0000256" key="9">
    <source>
        <dbReference type="ARBA" id="ARBA00022777"/>
    </source>
</evidence>
<evidence type="ECO:0000256" key="4">
    <source>
        <dbReference type="ARBA" id="ARBA00022553"/>
    </source>
</evidence>
<dbReference type="FunFam" id="2.60.40.10:FF:000045">
    <property type="entry name" value="Ephrin type-A receptor 5"/>
    <property type="match status" value="1"/>
</dbReference>
<dbReference type="GO" id="GO:0030425">
    <property type="term" value="C:dendrite"/>
    <property type="evidence" value="ECO:0007669"/>
    <property type="project" value="TreeGrafter"/>
</dbReference>
<evidence type="ECO:0000256" key="14">
    <source>
        <dbReference type="ARBA" id="ARBA00023170"/>
    </source>
</evidence>
<dbReference type="InterPro" id="IPR050449">
    <property type="entry name" value="Ephrin_rcpt_TKs"/>
</dbReference>
<evidence type="ECO:0000256" key="6">
    <source>
        <dbReference type="ARBA" id="ARBA00022692"/>
    </source>
</evidence>
<sequence length="604" mass="67977">MSGGYRETPPYRHFLVSTAPSQVSEVIKEKVQQRSIQLSWQEPQQPNGVITEYEIKYYEKDQKDRVYSTVRSKSTSATVNNLKPSTSYVFQIRAFTEAGYGTFGPRLEITTKEETTTTIVSSEQNPVIIIAVVAVAGTIILVFMVFGFIIGRRYALAGPIDSPLLHCGYSKADQEGDEELYFQFKFPGTKTYIDPETYEDPNRAVHQFAKELDASCIKIERVIGAGEFGEVCSGRLKLPGKRDVSAAIKTLKVGYTEKQRRDFLCEASIMGQFDHPNVVHLEGVVTRGKPVMIVIEYMENGSLDGFLRKHDGQFTVIQLVGMLRGIAAGMRYLSDMGYIHRDLAARNILVNSNLVCKVSDFGLSRVIDDDPEAVYTTTGKMQDIMNVMFTPATDLRFTEQGGKIPVRWTAPEAIQYRKFTSASDAWSYGIVMWEAMSYGERPYWDMSNQDVIKAIEEGYRLPAPMDCPPGLHQLMLDCWQKDRAERPKFDQIVSILDKMIRNPNTLKTPVGTCTRPISPLLDQSTPDFTTFRSVGEWLEAIKMERYRDNFTAAGYSSLESVARMSIDDVMSLGISLVGHQKKIMSSIQTMRAQMLHLHGTGVQV</sequence>
<keyword evidence="12 17" id="KW-0472">Membrane</keyword>
<dbReference type="Pfam" id="PF00041">
    <property type="entry name" value="fn3"/>
    <property type="match status" value="1"/>
</dbReference>
<dbReference type="SUPFAM" id="SSF56112">
    <property type="entry name" value="Protein kinase-like (PK-like)"/>
    <property type="match status" value="1"/>
</dbReference>
<evidence type="ECO:0000256" key="15">
    <source>
        <dbReference type="ARBA" id="ARBA00051243"/>
    </source>
</evidence>
<proteinExistence type="predicted"/>
<dbReference type="Pfam" id="PF00536">
    <property type="entry name" value="SAM_1"/>
    <property type="match status" value="1"/>
</dbReference>
<dbReference type="PROSITE" id="PS00109">
    <property type="entry name" value="PROTEIN_KINASE_TYR"/>
    <property type="match status" value="1"/>
</dbReference>
<dbReference type="CDD" id="cd09548">
    <property type="entry name" value="SAM_EPH-A7"/>
    <property type="match status" value="1"/>
</dbReference>
<dbReference type="GO" id="GO:0005886">
    <property type="term" value="C:plasma membrane"/>
    <property type="evidence" value="ECO:0007669"/>
    <property type="project" value="UniProtKB-SubCell"/>
</dbReference>
<keyword evidence="3" id="KW-1003">Cell membrane</keyword>
<keyword evidence="6 17" id="KW-0812">Transmembrane</keyword>
<dbReference type="GeneID" id="104943389"/>
<evidence type="ECO:0000259" key="19">
    <source>
        <dbReference type="PROSITE" id="PS50105"/>
    </source>
</evidence>
<dbReference type="Gene3D" id="1.10.510.10">
    <property type="entry name" value="Transferase(Phosphotransferase) domain 1"/>
    <property type="match status" value="1"/>
</dbReference>
<evidence type="ECO:0000256" key="12">
    <source>
        <dbReference type="ARBA" id="ARBA00023136"/>
    </source>
</evidence>
<dbReference type="SUPFAM" id="SSF49265">
    <property type="entry name" value="Fibronectin type III"/>
    <property type="match status" value="1"/>
</dbReference>
<comment type="catalytic activity">
    <reaction evidence="15">
        <text>L-tyrosyl-[protein] + ATP = O-phospho-L-tyrosyl-[protein] + ADP + H(+)</text>
        <dbReference type="Rhea" id="RHEA:10596"/>
        <dbReference type="Rhea" id="RHEA-COMP:10136"/>
        <dbReference type="Rhea" id="RHEA-COMP:20101"/>
        <dbReference type="ChEBI" id="CHEBI:15378"/>
        <dbReference type="ChEBI" id="CHEBI:30616"/>
        <dbReference type="ChEBI" id="CHEBI:46858"/>
        <dbReference type="ChEBI" id="CHEBI:61978"/>
        <dbReference type="ChEBI" id="CHEBI:456216"/>
        <dbReference type="EC" id="2.7.10.1"/>
    </reaction>
</comment>
<dbReference type="AlphaFoldDB" id="A0A6I9ML50"/>
<accession>A0A6I9ML50</accession>
<dbReference type="PROSITE" id="PS50105">
    <property type="entry name" value="SAM_DOMAIN"/>
    <property type="match status" value="1"/>
</dbReference>
<name>A0A6I9ML50_9TELE</name>
<dbReference type="FunFam" id="1.10.510.10:FF:000019">
    <property type="entry name" value="Ephrin type-A receptor 5"/>
    <property type="match status" value="1"/>
</dbReference>
<keyword evidence="10 16" id="KW-0067">ATP-binding</keyword>
<dbReference type="PANTHER" id="PTHR46877:SF9">
    <property type="entry name" value="EPHRIN TYPE-A RECEPTOR 7"/>
    <property type="match status" value="1"/>
</dbReference>
<evidence type="ECO:0000256" key="13">
    <source>
        <dbReference type="ARBA" id="ARBA00023137"/>
    </source>
</evidence>
<dbReference type="Pfam" id="PF14575">
    <property type="entry name" value="EphA2_TM"/>
    <property type="match status" value="1"/>
</dbReference>
<dbReference type="Proteomes" id="UP000504611">
    <property type="component" value="Unplaced"/>
</dbReference>
<dbReference type="Gene3D" id="2.60.40.10">
    <property type="entry name" value="Immunoglobulins"/>
    <property type="match status" value="1"/>
</dbReference>
<dbReference type="GO" id="GO:0007411">
    <property type="term" value="P:axon guidance"/>
    <property type="evidence" value="ECO:0007669"/>
    <property type="project" value="TreeGrafter"/>
</dbReference>
<feature type="transmembrane region" description="Helical" evidence="17">
    <location>
        <begin position="127"/>
        <end position="150"/>
    </location>
</feature>
<evidence type="ECO:0000256" key="7">
    <source>
        <dbReference type="ARBA" id="ARBA00022729"/>
    </source>
</evidence>
<dbReference type="OrthoDB" id="4062651at2759"/>
<feature type="domain" description="Protein kinase" evidence="18">
    <location>
        <begin position="217"/>
        <end position="500"/>
    </location>
</feature>
<dbReference type="InterPro" id="IPR008266">
    <property type="entry name" value="Tyr_kinase_AS"/>
</dbReference>
<protein>
    <recommendedName>
        <fullName evidence="2">receptor protein-tyrosine kinase</fullName>
        <ecNumber evidence="2">2.7.10.1</ecNumber>
    </recommendedName>
</protein>
<dbReference type="EC" id="2.7.10.1" evidence="2"/>
<dbReference type="PROSITE" id="PS00107">
    <property type="entry name" value="PROTEIN_KINASE_ATP"/>
    <property type="match status" value="1"/>
</dbReference>
<dbReference type="FunFam" id="3.30.200.20:FF:000001">
    <property type="entry name" value="Ephrin type-A receptor 5"/>
    <property type="match status" value="1"/>
</dbReference>
<evidence type="ECO:0000256" key="2">
    <source>
        <dbReference type="ARBA" id="ARBA00011902"/>
    </source>
</evidence>
<dbReference type="InterPro" id="IPR001245">
    <property type="entry name" value="Ser-Thr/Tyr_kinase_cat_dom"/>
</dbReference>
<feature type="binding site" evidence="16">
    <location>
        <position position="249"/>
    </location>
    <ligand>
        <name>ATP</name>
        <dbReference type="ChEBI" id="CHEBI:30616"/>
    </ligand>
</feature>
<dbReference type="GO" id="GO:0005524">
    <property type="term" value="F:ATP binding"/>
    <property type="evidence" value="ECO:0007669"/>
    <property type="project" value="UniProtKB-UniRule"/>
</dbReference>
<dbReference type="CDD" id="cd00063">
    <property type="entry name" value="FN3"/>
    <property type="match status" value="1"/>
</dbReference>
<evidence type="ECO:0000256" key="10">
    <source>
        <dbReference type="ARBA" id="ARBA00022840"/>
    </source>
</evidence>
<evidence type="ECO:0000256" key="16">
    <source>
        <dbReference type="PROSITE-ProRule" id="PRU10141"/>
    </source>
</evidence>
<keyword evidence="5" id="KW-0808">Transferase</keyword>
<dbReference type="InterPro" id="IPR020635">
    <property type="entry name" value="Tyr_kinase_cat_dom"/>
</dbReference>
<keyword evidence="13" id="KW-0829">Tyrosine-protein kinase</keyword>
<dbReference type="PROSITE" id="PS50011">
    <property type="entry name" value="PROTEIN_KINASE_DOM"/>
    <property type="match status" value="1"/>
</dbReference>
<keyword evidence="4" id="KW-0597">Phosphoprotein</keyword>
<dbReference type="RefSeq" id="XP_010767074.1">
    <property type="nucleotide sequence ID" value="XM_010768772.1"/>
</dbReference>
<gene>
    <name evidence="22" type="primary">epha7</name>
</gene>
<dbReference type="PRINTS" id="PR00109">
    <property type="entry name" value="TYRKINASE"/>
</dbReference>
<evidence type="ECO:0000256" key="5">
    <source>
        <dbReference type="ARBA" id="ARBA00022679"/>
    </source>
</evidence>
<keyword evidence="11 17" id="KW-1133">Transmembrane helix</keyword>
<evidence type="ECO:0000259" key="20">
    <source>
        <dbReference type="PROSITE" id="PS50853"/>
    </source>
</evidence>
<dbReference type="FunFam" id="1.10.150.50:FF:000001">
    <property type="entry name" value="Ephrin type-A receptor 5"/>
    <property type="match status" value="1"/>
</dbReference>
<dbReference type="SUPFAM" id="SSF47769">
    <property type="entry name" value="SAM/Pointed domain"/>
    <property type="match status" value="1"/>
</dbReference>
<dbReference type="InterPro" id="IPR011009">
    <property type="entry name" value="Kinase-like_dom_sf"/>
</dbReference>
<keyword evidence="8 16" id="KW-0547">Nucleotide-binding</keyword>
<dbReference type="InterPro" id="IPR000719">
    <property type="entry name" value="Prot_kinase_dom"/>
</dbReference>
<keyword evidence="7" id="KW-0732">Signal</keyword>
<dbReference type="InterPro" id="IPR027936">
    <property type="entry name" value="Eph_TM"/>
</dbReference>
<dbReference type="PRINTS" id="PR00014">
    <property type="entry name" value="FNTYPEIII"/>
</dbReference>
<dbReference type="SMART" id="SM00454">
    <property type="entry name" value="SAM"/>
    <property type="match status" value="1"/>
</dbReference>
<dbReference type="Gene3D" id="3.30.200.20">
    <property type="entry name" value="Phosphorylase Kinase, domain 1"/>
    <property type="match status" value="1"/>
</dbReference>
<evidence type="ECO:0000256" key="11">
    <source>
        <dbReference type="ARBA" id="ARBA00022989"/>
    </source>
</evidence>
<keyword evidence="21" id="KW-1185">Reference proteome</keyword>
<dbReference type="Gene3D" id="1.10.150.50">
    <property type="entry name" value="Transcription Factor, Ets-1"/>
    <property type="match status" value="1"/>
</dbReference>
<evidence type="ECO:0000256" key="1">
    <source>
        <dbReference type="ARBA" id="ARBA00004251"/>
    </source>
</evidence>
<feature type="domain" description="Fibronectin type-III" evidence="20">
    <location>
        <begin position="19"/>
        <end position="114"/>
    </location>
</feature>
<dbReference type="PROSITE" id="PS50853">
    <property type="entry name" value="FN3"/>
    <property type="match status" value="1"/>
</dbReference>
<evidence type="ECO:0000256" key="8">
    <source>
        <dbReference type="ARBA" id="ARBA00022741"/>
    </source>
</evidence>
<keyword evidence="14 22" id="KW-0675">Receptor</keyword>
<dbReference type="SMART" id="SM00219">
    <property type="entry name" value="TyrKc"/>
    <property type="match status" value="1"/>
</dbReference>
<dbReference type="SMART" id="SM00060">
    <property type="entry name" value="FN3"/>
    <property type="match status" value="1"/>
</dbReference>
<dbReference type="KEGG" id="ncc:104943389"/>
<dbReference type="InterPro" id="IPR003961">
    <property type="entry name" value="FN3_dom"/>
</dbReference>
<dbReference type="InterPro" id="IPR036116">
    <property type="entry name" value="FN3_sf"/>
</dbReference>
<comment type="subcellular location">
    <subcellularLocation>
        <location evidence="1">Cell membrane</location>
        <topology evidence="1">Single-pass type I membrane protein</topology>
    </subcellularLocation>
</comment>
<evidence type="ECO:0000313" key="21">
    <source>
        <dbReference type="Proteomes" id="UP000504611"/>
    </source>
</evidence>
<dbReference type="InterPro" id="IPR013783">
    <property type="entry name" value="Ig-like_fold"/>
</dbReference>
<evidence type="ECO:0000313" key="22">
    <source>
        <dbReference type="RefSeq" id="XP_010767074.1"/>
    </source>
</evidence>
<evidence type="ECO:0000259" key="18">
    <source>
        <dbReference type="PROSITE" id="PS50011"/>
    </source>
</evidence>
<organism evidence="21 22">
    <name type="scientific">Notothenia coriiceps</name>
    <name type="common">black rockcod</name>
    <dbReference type="NCBI Taxonomy" id="8208"/>
    <lineage>
        <taxon>Eukaryota</taxon>
        <taxon>Metazoa</taxon>
        <taxon>Chordata</taxon>
        <taxon>Craniata</taxon>
        <taxon>Vertebrata</taxon>
        <taxon>Euteleostomi</taxon>
        <taxon>Actinopterygii</taxon>
        <taxon>Neopterygii</taxon>
        <taxon>Teleostei</taxon>
        <taxon>Neoteleostei</taxon>
        <taxon>Acanthomorphata</taxon>
        <taxon>Eupercaria</taxon>
        <taxon>Perciformes</taxon>
        <taxon>Notothenioidei</taxon>
        <taxon>Nototheniidae</taxon>
        <taxon>Notothenia</taxon>
    </lineage>
</organism>
<evidence type="ECO:0000256" key="3">
    <source>
        <dbReference type="ARBA" id="ARBA00022475"/>
    </source>
</evidence>
<dbReference type="CTD" id="2045"/>
<reference evidence="22" key="1">
    <citation type="submission" date="2025-08" db="UniProtKB">
        <authorList>
            <consortium name="RefSeq"/>
        </authorList>
    </citation>
    <scope>IDENTIFICATION</scope>
    <source>
        <tissue evidence="22">Muscle</tissue>
    </source>
</reference>
<evidence type="ECO:0000256" key="17">
    <source>
        <dbReference type="SAM" id="Phobius"/>
    </source>
</evidence>
<feature type="domain" description="SAM" evidence="19">
    <location>
        <begin position="529"/>
        <end position="593"/>
    </location>
</feature>
<dbReference type="InterPro" id="IPR013761">
    <property type="entry name" value="SAM/pointed_sf"/>
</dbReference>
<dbReference type="InterPro" id="IPR017441">
    <property type="entry name" value="Protein_kinase_ATP_BS"/>
</dbReference>
<dbReference type="Pfam" id="PF07714">
    <property type="entry name" value="PK_Tyr_Ser-Thr"/>
    <property type="match status" value="2"/>
</dbReference>
<dbReference type="CDD" id="cd05066">
    <property type="entry name" value="PTKc_EphR_A"/>
    <property type="match status" value="1"/>
</dbReference>
<dbReference type="GO" id="GO:0005005">
    <property type="term" value="F:transmembrane-ephrin receptor activity"/>
    <property type="evidence" value="ECO:0007669"/>
    <property type="project" value="TreeGrafter"/>
</dbReference>
<dbReference type="PANTHER" id="PTHR46877">
    <property type="entry name" value="EPH RECEPTOR A5"/>
    <property type="match status" value="1"/>
</dbReference>
<dbReference type="InterPro" id="IPR001660">
    <property type="entry name" value="SAM"/>
</dbReference>